<reference evidence="2 3" key="1">
    <citation type="submission" date="2014-02" db="EMBL/GenBank/DDBJ databases">
        <title>Genome sequence of Mycoplasma capricolum subsp. capricolum strain 14232.</title>
        <authorList>
            <person name="Sirand-Pugnet P."/>
            <person name="Breton M."/>
            <person name="Dordet-Frisoni E."/>
            <person name="Baranowski E."/>
            <person name="Barre A."/>
            <person name="Couture C."/>
            <person name="Dupuy V."/>
            <person name="Gaurivaud P."/>
            <person name="Jacob D."/>
            <person name="Lemaitre C."/>
            <person name="Manso-Silvan L."/>
            <person name="Nikolski M."/>
            <person name="Nouvel L.-X."/>
            <person name="Poumarat F."/>
            <person name="Tardy F."/>
            <person name="Thebault P."/>
            <person name="Theil S."/>
            <person name="Citti C."/>
            <person name="Thiaucourt F."/>
            <person name="Blanchard A."/>
        </authorList>
    </citation>
    <scope>NUCLEOTIDE SEQUENCE [LARGE SCALE GENOMIC DNA]</scope>
    <source>
        <strain evidence="2 3">14232</strain>
    </source>
</reference>
<feature type="transmembrane region" description="Helical" evidence="1">
    <location>
        <begin position="5"/>
        <end position="22"/>
    </location>
</feature>
<dbReference type="AlphaFoldDB" id="A0A084EM98"/>
<dbReference type="GeneID" id="23778623"/>
<evidence type="ECO:0008006" key="4">
    <source>
        <dbReference type="Google" id="ProtNLM"/>
    </source>
</evidence>
<protein>
    <recommendedName>
        <fullName evidence="4">DUF4293 family protein</fullName>
    </recommendedName>
</protein>
<sequence length="144" mass="16216">MKKHLLNLLTVIYMFMIVLIANQSFGYGNNAQLHLLGKYNPAYGLAVSGVVCSALLLVIPFLLTFFKKIRKAEKILYITNFAIFIITIVLLFLAIIFFMINSVGNIGSHIGIIVLYLTAIGIVCHNYFNIFKVKLNKNKLNSDK</sequence>
<feature type="transmembrane region" description="Helical" evidence="1">
    <location>
        <begin position="42"/>
        <end position="63"/>
    </location>
</feature>
<keyword evidence="1" id="KW-1133">Transmembrane helix</keyword>
<dbReference type="RefSeq" id="WP_011387296.1">
    <property type="nucleotide sequence ID" value="NZ_JFDO01000016.1"/>
</dbReference>
<name>A0A084EM98_MYCCA</name>
<feature type="transmembrane region" description="Helical" evidence="1">
    <location>
        <begin position="106"/>
        <end position="128"/>
    </location>
</feature>
<proteinExistence type="predicted"/>
<evidence type="ECO:0000313" key="2">
    <source>
        <dbReference type="EMBL" id="KEZ19090.1"/>
    </source>
</evidence>
<evidence type="ECO:0000256" key="1">
    <source>
        <dbReference type="SAM" id="Phobius"/>
    </source>
</evidence>
<comment type="caution">
    <text evidence="2">The sequence shown here is derived from an EMBL/GenBank/DDBJ whole genome shotgun (WGS) entry which is preliminary data.</text>
</comment>
<accession>A0A084EM98</accession>
<gene>
    <name evidence="2" type="ORF">MCAPa_4060</name>
</gene>
<dbReference type="Proteomes" id="UP000028533">
    <property type="component" value="Unassembled WGS sequence"/>
</dbReference>
<keyword evidence="1" id="KW-0812">Transmembrane</keyword>
<evidence type="ECO:0000313" key="3">
    <source>
        <dbReference type="Proteomes" id="UP000028533"/>
    </source>
</evidence>
<dbReference type="EMBL" id="JFDO01000016">
    <property type="protein sequence ID" value="KEZ19090.1"/>
    <property type="molecule type" value="Genomic_DNA"/>
</dbReference>
<keyword evidence="1" id="KW-0472">Membrane</keyword>
<organism evidence="2 3">
    <name type="scientific">Mycoplasma capricolum subsp. capricolum 14232</name>
    <dbReference type="NCBI Taxonomy" id="1188238"/>
    <lineage>
        <taxon>Bacteria</taxon>
        <taxon>Bacillati</taxon>
        <taxon>Mycoplasmatota</taxon>
        <taxon>Mollicutes</taxon>
        <taxon>Mycoplasmataceae</taxon>
        <taxon>Mycoplasma</taxon>
    </lineage>
</organism>
<feature type="transmembrane region" description="Helical" evidence="1">
    <location>
        <begin position="75"/>
        <end position="100"/>
    </location>
</feature>